<dbReference type="SUPFAM" id="SSF53474">
    <property type="entry name" value="alpha/beta-Hydrolases"/>
    <property type="match status" value="2"/>
</dbReference>
<dbReference type="Proteomes" id="UP000533598">
    <property type="component" value="Unassembled WGS sequence"/>
</dbReference>
<proteinExistence type="predicted"/>
<keyword evidence="1" id="KW-0732">Signal</keyword>
<sequence length="495" mass="53415">MKRLLRGSVAAALLLSALTVPTASATPLISWKPCAEAQLAAAGAECTDIAVPLDHANPGGPRISLAVSRVKHSVPESAYLGVLLVAPDAFTGGGYLFPLTAARLPGAGAAYDWVGFARRGLAPSSPALSCVPNYHDFNRPKYVPTSAADEQVWLDRTRSYADACANQEAKALLPHMRAVDVAADMDYVRAALGRQTVSLFGQTHGSYQAQVYASRYPFRLGRMVLDSSVDPRRVWYGANNVDLAQPLQRNFLIWFDWLAEHADSYHLGRTRDEVKALWDSKIREVSEQPAGGAIGPSELLDFFLVPAYNQASWPVFGKALADWVRTGDAEPLKALFTQVMHRGNDNVYAALLAQICTDAQMPADFPGWRRDAQALHTFAPDTTWGNVWFNAPCLRWPVQASTQVNTGGPTRTLLVAETLDAESPFTGSLETRSRWPNSALLALPGGTSNGVTPNGNACVNAALNAFLLRGELPARQPGVRADAECAPNPRPVPFG</sequence>
<dbReference type="GO" id="GO:0003824">
    <property type="term" value="F:catalytic activity"/>
    <property type="evidence" value="ECO:0007669"/>
    <property type="project" value="UniProtKB-ARBA"/>
</dbReference>
<evidence type="ECO:0000256" key="1">
    <source>
        <dbReference type="SAM" id="SignalP"/>
    </source>
</evidence>
<accession>A0A7W7C686</accession>
<protein>
    <submittedName>
        <fullName evidence="4">Pimeloyl-ACP methyl ester carboxylesterase</fullName>
    </submittedName>
</protein>
<comment type="caution">
    <text evidence="4">The sequence shown here is derived from an EMBL/GenBank/DDBJ whole genome shotgun (WGS) entry which is preliminary data.</text>
</comment>
<evidence type="ECO:0000313" key="5">
    <source>
        <dbReference type="Proteomes" id="UP000533598"/>
    </source>
</evidence>
<dbReference type="InterPro" id="IPR029058">
    <property type="entry name" value="AB_hydrolase_fold"/>
</dbReference>
<name>A0A7W7C686_9PSEU</name>
<feature type="signal peptide" evidence="1">
    <location>
        <begin position="1"/>
        <end position="25"/>
    </location>
</feature>
<dbReference type="EMBL" id="JACHMH010000001">
    <property type="protein sequence ID" value="MBB4675299.1"/>
    <property type="molecule type" value="Genomic_DNA"/>
</dbReference>
<evidence type="ECO:0000259" key="3">
    <source>
        <dbReference type="Pfam" id="PF08386"/>
    </source>
</evidence>
<dbReference type="AlphaFoldDB" id="A0A7W7C686"/>
<dbReference type="RefSeq" id="WP_185001291.1">
    <property type="nucleotide sequence ID" value="NZ_BAAAUI010000006.1"/>
</dbReference>
<dbReference type="Pfam" id="PF00561">
    <property type="entry name" value="Abhydrolase_1"/>
    <property type="match status" value="1"/>
</dbReference>
<feature type="domain" description="Peptidase S33 tripeptidyl aminopeptidase-like C-terminal" evidence="3">
    <location>
        <begin position="383"/>
        <end position="475"/>
    </location>
</feature>
<organism evidence="4 5">
    <name type="scientific">Crossiella cryophila</name>
    <dbReference type="NCBI Taxonomy" id="43355"/>
    <lineage>
        <taxon>Bacteria</taxon>
        <taxon>Bacillati</taxon>
        <taxon>Actinomycetota</taxon>
        <taxon>Actinomycetes</taxon>
        <taxon>Pseudonocardiales</taxon>
        <taxon>Pseudonocardiaceae</taxon>
        <taxon>Crossiella</taxon>
    </lineage>
</organism>
<evidence type="ECO:0000259" key="2">
    <source>
        <dbReference type="Pfam" id="PF00561"/>
    </source>
</evidence>
<dbReference type="Gene3D" id="3.40.50.1820">
    <property type="entry name" value="alpha/beta hydrolase"/>
    <property type="match status" value="1"/>
</dbReference>
<feature type="chain" id="PRO_5030686451" evidence="1">
    <location>
        <begin position="26"/>
        <end position="495"/>
    </location>
</feature>
<dbReference type="InterPro" id="IPR013595">
    <property type="entry name" value="Pept_S33_TAP-like_C"/>
</dbReference>
<feature type="domain" description="AB hydrolase-1" evidence="2">
    <location>
        <begin position="110"/>
        <end position="269"/>
    </location>
</feature>
<evidence type="ECO:0000313" key="4">
    <source>
        <dbReference type="EMBL" id="MBB4675299.1"/>
    </source>
</evidence>
<dbReference type="InterPro" id="IPR000073">
    <property type="entry name" value="AB_hydrolase_1"/>
</dbReference>
<dbReference type="Pfam" id="PF08386">
    <property type="entry name" value="Abhydrolase_4"/>
    <property type="match status" value="1"/>
</dbReference>
<gene>
    <name evidence="4" type="ORF">HNR67_001417</name>
</gene>
<keyword evidence="5" id="KW-1185">Reference proteome</keyword>
<reference evidence="4 5" key="1">
    <citation type="submission" date="2020-08" db="EMBL/GenBank/DDBJ databases">
        <title>Sequencing the genomes of 1000 actinobacteria strains.</title>
        <authorList>
            <person name="Klenk H.-P."/>
        </authorList>
    </citation>
    <scope>NUCLEOTIDE SEQUENCE [LARGE SCALE GENOMIC DNA]</scope>
    <source>
        <strain evidence="4 5">DSM 44230</strain>
    </source>
</reference>